<evidence type="ECO:0000256" key="7">
    <source>
        <dbReference type="ARBA" id="ARBA00022771"/>
    </source>
</evidence>
<keyword evidence="7 12" id="KW-0863">Zinc-finger</keyword>
<evidence type="ECO:0000256" key="3">
    <source>
        <dbReference type="ARBA" id="ARBA00012483"/>
    </source>
</evidence>
<feature type="compositionally biased region" description="Low complexity" evidence="13">
    <location>
        <begin position="440"/>
        <end position="453"/>
    </location>
</feature>
<accession>A0A6N2L4B8</accession>
<comment type="catalytic activity">
    <reaction evidence="1">
        <text>S-ubiquitinyl-[E2 ubiquitin-conjugating enzyme]-L-cysteine + [acceptor protein]-L-lysine = [E2 ubiquitin-conjugating enzyme]-L-cysteine + N(6)-ubiquitinyl-[acceptor protein]-L-lysine.</text>
        <dbReference type="EC" id="2.3.2.27"/>
    </reaction>
</comment>
<dbReference type="Gene3D" id="3.30.40.10">
    <property type="entry name" value="Zinc/RING finger domain, C3HC4 (zinc finger)"/>
    <property type="match status" value="2"/>
</dbReference>
<keyword evidence="9" id="KW-0862">Zinc</keyword>
<feature type="domain" description="RING-type" evidence="14">
    <location>
        <begin position="475"/>
        <end position="516"/>
    </location>
</feature>
<keyword evidence="4" id="KW-0808">Transferase</keyword>
<dbReference type="CDD" id="cd16454">
    <property type="entry name" value="RING-H2_PA-TM-RING"/>
    <property type="match status" value="1"/>
</dbReference>
<dbReference type="Pfam" id="PF14369">
    <property type="entry name" value="Zn_ribbon_19"/>
    <property type="match status" value="1"/>
</dbReference>
<dbReference type="Pfam" id="PF13639">
    <property type="entry name" value="zf-RING_2"/>
    <property type="match status" value="2"/>
</dbReference>
<evidence type="ECO:0000256" key="9">
    <source>
        <dbReference type="ARBA" id="ARBA00022833"/>
    </source>
</evidence>
<dbReference type="GO" id="GO:0006511">
    <property type="term" value="P:ubiquitin-dependent protein catabolic process"/>
    <property type="evidence" value="ECO:0007669"/>
    <property type="project" value="TreeGrafter"/>
</dbReference>
<evidence type="ECO:0000256" key="4">
    <source>
        <dbReference type="ARBA" id="ARBA00022679"/>
    </source>
</evidence>
<name>A0A6N2L4B8_SALVM</name>
<evidence type="ECO:0000256" key="12">
    <source>
        <dbReference type="PROSITE-ProRule" id="PRU00175"/>
    </source>
</evidence>
<evidence type="ECO:0000256" key="8">
    <source>
        <dbReference type="ARBA" id="ARBA00022786"/>
    </source>
</evidence>
<evidence type="ECO:0000256" key="11">
    <source>
        <dbReference type="ARBA" id="ARBA00023136"/>
    </source>
</evidence>
<keyword evidence="11" id="KW-0472">Membrane</keyword>
<evidence type="ECO:0000256" key="13">
    <source>
        <dbReference type="SAM" id="MobiDB-lite"/>
    </source>
</evidence>
<evidence type="ECO:0000259" key="14">
    <source>
        <dbReference type="PROSITE" id="PS50089"/>
    </source>
</evidence>
<keyword evidence="6" id="KW-0479">Metal-binding</keyword>
<dbReference type="SUPFAM" id="SSF57850">
    <property type="entry name" value="RING/U-box"/>
    <property type="match status" value="2"/>
</dbReference>
<sequence length="537" mass="59049">MASTTTTSYWCYRCSCSVTVSPDDEDEEHGNISCPHCDGGFIEEIQSTSTSDIRENRSRVSSLTRNRRNTSDRSSFNPVIVLRGTTPAAAAEDNEGGSAYEFYHDDGIGTGLRPVPEMMSEFLMGSGFDRLLDQLSQIEINSLGRSVPSPPASKVVVESMPRVEINETHVISETYCAVCKEEFEIGNEAREMPCKHIYHSDCILPWLAMRNSCPVCRHELPVENSGELGVEGELVGLTIWRLPGGGFAVGRFSGGRRGGERAFPGVFTEMDGGGNGGLNGHSRPLRDWDSWVTRRSRRRESPSGIGGFRRVFRDKSGYLKALATMSFVFRGSRGDIESGFSGFIPERPAVARAHAAAASGLIGHTELRLHMPPSIAFATRGRLQGLRLQLALLDREFDDLDYDALRALDSGNAYTTSMSEEEINALPVHKYKVPVQENDSASLKHASSSSAPAETKQDSRNADGNMKTSEDELTCTICLEQVNRGELVRSLPCLHQFHTNCIDPWLRQQGTCPVCKFLIGSGWQESRESESDGSDMV</sequence>
<dbReference type="PANTHER" id="PTHR45977:SF21">
    <property type="entry name" value="ZINC FINGER, C3HC4 TYPE (RING FINGER) PROTEIN"/>
    <property type="match status" value="1"/>
</dbReference>
<evidence type="ECO:0000256" key="10">
    <source>
        <dbReference type="ARBA" id="ARBA00022989"/>
    </source>
</evidence>
<dbReference type="FunFam" id="3.30.40.10:FF:000022">
    <property type="entry name" value="E3 ubiquitin-protein ligase RING1-like"/>
    <property type="match status" value="1"/>
</dbReference>
<dbReference type="CDD" id="cd16667">
    <property type="entry name" value="RING-H2_RNF126-like"/>
    <property type="match status" value="1"/>
</dbReference>
<dbReference type="GO" id="GO:0016020">
    <property type="term" value="C:membrane"/>
    <property type="evidence" value="ECO:0007669"/>
    <property type="project" value="UniProtKB-SubCell"/>
</dbReference>
<dbReference type="InterPro" id="IPR001841">
    <property type="entry name" value="Znf_RING"/>
</dbReference>
<feature type="region of interest" description="Disordered" evidence="13">
    <location>
        <begin position="48"/>
        <end position="72"/>
    </location>
</feature>
<evidence type="ECO:0000256" key="6">
    <source>
        <dbReference type="ARBA" id="ARBA00022723"/>
    </source>
</evidence>
<dbReference type="InterPro" id="IPR010543">
    <property type="entry name" value="DUF1117"/>
</dbReference>
<evidence type="ECO:0000256" key="1">
    <source>
        <dbReference type="ARBA" id="ARBA00000900"/>
    </source>
</evidence>
<dbReference type="PROSITE" id="PS50089">
    <property type="entry name" value="ZF_RING_2"/>
    <property type="match status" value="2"/>
</dbReference>
<evidence type="ECO:0000256" key="5">
    <source>
        <dbReference type="ARBA" id="ARBA00022692"/>
    </source>
</evidence>
<dbReference type="SMART" id="SM00184">
    <property type="entry name" value="RING"/>
    <property type="match status" value="2"/>
</dbReference>
<dbReference type="AlphaFoldDB" id="A0A6N2L4B8"/>
<dbReference type="InterPro" id="IPR013083">
    <property type="entry name" value="Znf_RING/FYVE/PHD"/>
</dbReference>
<evidence type="ECO:0000313" key="15">
    <source>
        <dbReference type="EMBL" id="VFU35009.1"/>
    </source>
</evidence>
<comment type="subcellular location">
    <subcellularLocation>
        <location evidence="2">Membrane</location>
        <topology evidence="2">Multi-pass membrane protein</topology>
    </subcellularLocation>
</comment>
<dbReference type="GO" id="GO:0008270">
    <property type="term" value="F:zinc ion binding"/>
    <property type="evidence" value="ECO:0007669"/>
    <property type="project" value="UniProtKB-KW"/>
</dbReference>
<evidence type="ECO:0000256" key="2">
    <source>
        <dbReference type="ARBA" id="ARBA00004141"/>
    </source>
</evidence>
<dbReference type="EC" id="2.3.2.27" evidence="3"/>
<keyword evidence="5" id="KW-0812">Transmembrane</keyword>
<dbReference type="PANTHER" id="PTHR45977">
    <property type="entry name" value="TARGET OF ERK KINASE MPK-1"/>
    <property type="match status" value="1"/>
</dbReference>
<dbReference type="EMBL" id="CAADRP010001112">
    <property type="protein sequence ID" value="VFU35009.1"/>
    <property type="molecule type" value="Genomic_DNA"/>
</dbReference>
<dbReference type="InterPro" id="IPR039525">
    <property type="entry name" value="RNF126-like_zinc-ribbon"/>
</dbReference>
<feature type="domain" description="RING-type" evidence="14">
    <location>
        <begin position="176"/>
        <end position="217"/>
    </location>
</feature>
<dbReference type="Pfam" id="PF06547">
    <property type="entry name" value="DUF1117"/>
    <property type="match status" value="1"/>
</dbReference>
<gene>
    <name evidence="15" type="ORF">SVIM_LOCUS172413</name>
</gene>
<keyword evidence="8" id="KW-0833">Ubl conjugation pathway</keyword>
<dbReference type="GO" id="GO:0061630">
    <property type="term" value="F:ubiquitin protein ligase activity"/>
    <property type="evidence" value="ECO:0007669"/>
    <property type="project" value="UniProtKB-EC"/>
</dbReference>
<organism evidence="15">
    <name type="scientific">Salix viminalis</name>
    <name type="common">Common osier</name>
    <name type="synonym">Basket willow</name>
    <dbReference type="NCBI Taxonomy" id="40686"/>
    <lineage>
        <taxon>Eukaryota</taxon>
        <taxon>Viridiplantae</taxon>
        <taxon>Streptophyta</taxon>
        <taxon>Embryophyta</taxon>
        <taxon>Tracheophyta</taxon>
        <taxon>Spermatophyta</taxon>
        <taxon>Magnoliopsida</taxon>
        <taxon>eudicotyledons</taxon>
        <taxon>Gunneridae</taxon>
        <taxon>Pentapetalae</taxon>
        <taxon>rosids</taxon>
        <taxon>fabids</taxon>
        <taxon>Malpighiales</taxon>
        <taxon>Salicaceae</taxon>
        <taxon>Saliceae</taxon>
        <taxon>Salix</taxon>
    </lineage>
</organism>
<reference evidence="15" key="1">
    <citation type="submission" date="2019-03" db="EMBL/GenBank/DDBJ databases">
        <authorList>
            <person name="Mank J."/>
            <person name="Almeida P."/>
        </authorList>
    </citation>
    <scope>NUCLEOTIDE SEQUENCE</scope>
    <source>
        <strain evidence="15">78183</strain>
    </source>
</reference>
<feature type="region of interest" description="Disordered" evidence="13">
    <location>
        <begin position="437"/>
        <end position="467"/>
    </location>
</feature>
<proteinExistence type="predicted"/>
<dbReference type="GO" id="GO:0016567">
    <property type="term" value="P:protein ubiquitination"/>
    <property type="evidence" value="ECO:0007669"/>
    <property type="project" value="TreeGrafter"/>
</dbReference>
<protein>
    <recommendedName>
        <fullName evidence="3">RING-type E3 ubiquitin transferase</fullName>
        <ecNumber evidence="3">2.3.2.27</ecNumber>
    </recommendedName>
</protein>
<keyword evidence="10" id="KW-1133">Transmembrane helix</keyword>